<dbReference type="InterPro" id="IPR009038">
    <property type="entry name" value="GOLD_dom"/>
</dbReference>
<dbReference type="ProteomicsDB" id="175705"/>
<accession>F4K7W6</accession>
<dbReference type="SUPFAM" id="SSF101576">
    <property type="entry name" value="Supernatant protein factor (SPF), C-terminal domain"/>
    <property type="match status" value="1"/>
</dbReference>
<feature type="domain" description="GOLD" evidence="1">
    <location>
        <begin position="322"/>
        <end position="464"/>
    </location>
</feature>
<dbReference type="Gene3D" id="2.60.120.680">
    <property type="entry name" value="GOLD domain"/>
    <property type="match status" value="2"/>
</dbReference>
<dbReference type="EMBL" id="CP002688">
    <property type="protein sequence ID" value="ANM68742.1"/>
    <property type="molecule type" value="Genomic_DNA"/>
</dbReference>
<reference evidence="4" key="5">
    <citation type="journal article" date="2017" name="Plant J.">
        <title>Araport11: a complete reannotation of the Arabidopsis thaliana reference genome.</title>
        <authorList>
            <person name="Cheng C.Y."/>
            <person name="Krishnakumar V."/>
            <person name="Chan A.P."/>
            <person name="Thibaud-Nissen F."/>
            <person name="Schobel S."/>
            <person name="Town C.D."/>
        </authorList>
    </citation>
    <scope>GENOME REANNOTATION</scope>
    <source>
        <strain evidence="4">cv. Columbia</strain>
    </source>
</reference>
<dbReference type="Araport" id="AT5G01010"/>
<evidence type="ECO:0000259" key="1">
    <source>
        <dbReference type="PROSITE" id="PS50866"/>
    </source>
</evidence>
<evidence type="ECO:0007829" key="6">
    <source>
        <dbReference type="ProteomicsDB" id="F4K7W6"/>
    </source>
</evidence>
<dbReference type="AlphaFoldDB" id="F4K7W6"/>
<proteinExistence type="evidence at protein level"/>
<name>F4K7W6_ARATH</name>
<dbReference type="STRING" id="3702.F4K7W6"/>
<reference evidence="3 4" key="1">
    <citation type="journal article" date="2000" name="Nature">
        <title>Sequence and analysis of chromosome 5 of the plant Arabidopsis thaliana.</title>
        <authorList>
            <consortium name="Kazusa DNA Research Institute"/>
            <consortium name="Cold Spring Harbor and Washington University in St Louis Sequencing Consortium"/>
            <consortium name="European Union Arabidopsis Genome Sequencing Consortium"/>
            <person name="Tabata S."/>
            <person name="Kaneko T."/>
            <person name="Nakamura Y."/>
            <person name="Kotani H."/>
            <person name="Kato T."/>
            <person name="Asamizu E."/>
            <person name="Miyajima N."/>
            <person name="Sasamoto S."/>
            <person name="Kimura T."/>
            <person name="Hosouchi T."/>
            <person name="Kawashima K."/>
            <person name="Kohara M."/>
            <person name="Matsumoto M."/>
            <person name="Matsuno A."/>
            <person name="Muraki A."/>
            <person name="Nakayama S."/>
            <person name="Nakazaki N."/>
            <person name="Naruo K."/>
            <person name="Okumura S."/>
            <person name="Shinpo S."/>
            <person name="Takeuchi C."/>
            <person name="Wada T."/>
            <person name="Watanabe A."/>
            <person name="Yamada M."/>
            <person name="Yasuda M."/>
            <person name="Sato S."/>
            <person name="de la Bastide M."/>
            <person name="Huang E."/>
            <person name="Spiegel L."/>
            <person name="Gnoj L."/>
            <person name="O'Shaughnessy A."/>
            <person name="Preston R."/>
            <person name="Habermann K."/>
            <person name="Murray J."/>
            <person name="Johnson D."/>
            <person name="Rohlfing T."/>
            <person name="Nelson J."/>
            <person name="Stoneking T."/>
            <person name="Pepin K."/>
            <person name="Spieth J."/>
            <person name="Sekhon M."/>
            <person name="Armstrong J."/>
            <person name="Becker M."/>
            <person name="Belter E."/>
            <person name="Cordum H."/>
            <person name="Cordes M."/>
            <person name="Courtney L."/>
            <person name="Courtney W."/>
            <person name="Dante M."/>
            <person name="Du H."/>
            <person name="Edwards J."/>
            <person name="Fryman J."/>
            <person name="Haakensen B."/>
            <person name="Lamar E."/>
            <person name="Latreille P."/>
            <person name="Leonard S."/>
            <person name="Meyer R."/>
            <person name="Mulvaney E."/>
            <person name="Ozersky P."/>
            <person name="Riley A."/>
            <person name="Strowmatt C."/>
            <person name="Wagner-McPherson C."/>
            <person name="Wollam A."/>
            <person name="Yoakum M."/>
            <person name="Bell M."/>
            <person name="Dedhia N."/>
            <person name="Parnell L."/>
            <person name="Shah R."/>
            <person name="Rodriguez M."/>
            <person name="See L.H."/>
            <person name="Vil D."/>
            <person name="Baker J."/>
            <person name="Kirchoff K."/>
            <person name="Toth K."/>
            <person name="King L."/>
            <person name="Bahret A."/>
            <person name="Miller B."/>
            <person name="Marra M."/>
            <person name="Martienssen R."/>
            <person name="McCombie W.R."/>
            <person name="Wilson R.K."/>
            <person name="Murphy G."/>
            <person name="Bancroft I."/>
            <person name="Volckaert G."/>
            <person name="Wambutt R."/>
            <person name="Dusterhoft A."/>
            <person name="Stiekema W."/>
            <person name="Pohl T."/>
            <person name="Entian K.D."/>
            <person name="Terryn N."/>
            <person name="Hartley N."/>
            <person name="Bent E."/>
            <person name="Johnson S."/>
            <person name="Langham S.A."/>
            <person name="McCullagh B."/>
            <person name="Robben J."/>
            <person name="Grymonprez B."/>
            <person name="Zimmermann W."/>
            <person name="Ramsperger U."/>
            <person name="Wedler H."/>
            <person name="Balke K."/>
            <person name="Wedler E."/>
            <person name="Peters S."/>
            <person name="van Staveren M."/>
            <person name="Dirkse W."/>
            <person name="Mooijman P."/>
            <person name="Lankhorst R.K."/>
            <person name="Weitzenegger T."/>
            <person name="Bothe G."/>
            <person name="Rose M."/>
            <person name="Hauf J."/>
            <person name="Berneiser S."/>
            <person name="Hempel S."/>
            <person name="Feldpausch M."/>
            <person name="Lamberth S."/>
            <person name="Villarroel R."/>
            <person name="Gielen J."/>
            <person name="Ardiles W."/>
            <person name="Bents O."/>
            <person name="Lemcke K."/>
            <person name="Kolesov G."/>
            <person name="Mayer K."/>
            <person name="Rudd S."/>
            <person name="Schoof H."/>
            <person name="Schueller C."/>
            <person name="Zaccaria P."/>
            <person name="Mewes H.W."/>
            <person name="Bevan M."/>
            <person name="Fransz P."/>
        </authorList>
    </citation>
    <scope>NUCLEOTIDE SEQUENCE [LARGE SCALE GENOMIC DNA]</scope>
    <source>
        <strain evidence="4">cv. Columbia</strain>
    </source>
</reference>
<evidence type="ECO:0000313" key="4">
    <source>
        <dbReference type="Proteomes" id="UP000006548"/>
    </source>
</evidence>
<sequence length="479" mass="55350">MASTEGLMPITRAFLASYYDKYPFSPLSDDVSRLSSDMASLIKLLTVQSPPSQGETSLIDEANRQPPHKIDENMWKNREQMEEILFLLSPSRWPVQLREPSTSEDAEFASILRTLKDSFDNAFTAMISFQTKNSERIFSTVMTYMPQDFRGTLIRQQKERSERNKQAEVDALVSSGGSIRDTYALLWKQQMERRRQLAQLGSATGVYKTLVKYLVGVPQVLLDFIRQINDDDGPMEEQRERYGPPLYSLTKMVIAIRVFLTLLWERYDTFKLSKDQMNLLSEAAIVYTSEFERFVTFISDVFANSPFFISADTAGILWSRDNEEYKEIIVQAGRTYEISLMVESENSYIAWDFSLMQGKISMLPYIRFLLLYLLLFLPDSGYLCFHTYFCCLSSVYISVVFYQDIGFSVEYINASGEKTLILPYRRYEADQGNFSTLMAGNYKLVWDNSYSTFFKKTLRYKVDCIAPVVEPDPEPEPLN</sequence>
<dbReference type="PANTHER" id="PTHR47532:SF1">
    <property type="entry name" value="RETINAL-BINDING PROTEIN"/>
    <property type="match status" value="1"/>
</dbReference>
<reference evidence="3" key="2">
    <citation type="submission" date="2011-02" db="EMBL/GenBank/DDBJ databases">
        <authorList>
            <consortium name="TAIR"/>
            <person name="Swarbreck D."/>
            <person name="Lamesch P."/>
            <person name="Wilks C."/>
            <person name="Huala E."/>
        </authorList>
    </citation>
    <scope>NUCLEOTIDE SEQUENCE</scope>
</reference>
<evidence type="ECO:0000313" key="3">
    <source>
        <dbReference type="EMBL" id="AED90283.1"/>
    </source>
</evidence>
<keyword evidence="4" id="KW-1185">Reference proteome</keyword>
<evidence type="ECO:0007829" key="5">
    <source>
        <dbReference type="PeptideAtlas" id="F4K7W6"/>
    </source>
</evidence>
<evidence type="ECO:0000313" key="2">
    <source>
        <dbReference type="Araport" id="AT5G01010"/>
    </source>
</evidence>
<dbReference type="EMBL" id="CP002688">
    <property type="protein sequence ID" value="AED90283.1"/>
    <property type="molecule type" value="Genomic_DNA"/>
</dbReference>
<dbReference type="TAIR" id="AT5G01010"/>
<dbReference type="eggNOG" id="ENOG502QSP4">
    <property type="taxonomic scope" value="Eukaryota"/>
</dbReference>
<gene>
    <name evidence="3" type="primary">TOPTELOMERE.1</name>
    <name evidence="3" type="synonym">TOPTELOMERE_1</name>
    <name evidence="2 3" type="ordered locus">At5g01010</name>
</gene>
<keyword evidence="5 6" id="KW-1267">Proteomics identification</keyword>
<dbReference type="InterPro" id="IPR036598">
    <property type="entry name" value="GOLD_dom_sf"/>
</dbReference>
<dbReference type="Proteomes" id="UP000006548">
    <property type="component" value="Chromosome 5"/>
</dbReference>
<reference evidence="7" key="3">
    <citation type="journal article" date="2012" name="Mol. Cell. Proteomics">
        <title>Comparative large-scale characterisation of plant vs. mammal proteins reveals similar and idiosyncratic N-alpha acetylation features.</title>
        <authorList>
            <person name="Bienvenut W.V."/>
            <person name="Sumpton D."/>
            <person name="Martinez A."/>
            <person name="Lilla S."/>
            <person name="Espagne C."/>
            <person name="Meinnel T."/>
            <person name="Giglione C."/>
        </authorList>
    </citation>
    <scope>IDENTIFICATION BY MASS SPECTROMETRY [LARGE SCALE ANALYSIS]</scope>
</reference>
<dbReference type="ExpressionAtlas" id="F4K7W6">
    <property type="expression patterns" value="baseline and differential"/>
</dbReference>
<dbReference type="GeneID" id="831893"/>
<dbReference type="FunCoup" id="F4K7W6">
    <property type="interactions" value="3368"/>
</dbReference>
<dbReference type="RefSeq" id="NP_001154687.1">
    <property type="nucleotide sequence ID" value="NM_001161215.1"/>
</dbReference>
<evidence type="ECO:0007829" key="7">
    <source>
        <dbReference type="PubMed" id="22223895"/>
    </source>
</evidence>
<dbReference type="PANTHER" id="PTHR47532">
    <property type="entry name" value="RETINAL-BINDING PROTEIN"/>
    <property type="match status" value="1"/>
</dbReference>
<reference evidence="3" key="4">
    <citation type="submission" date="2016-05" db="EMBL/GenBank/DDBJ databases">
        <authorList>
            <person name="Krishnakumar V."/>
            <person name="Cheng C.-Y."/>
            <person name="Chan A.P."/>
            <person name="Schobel S."/>
            <person name="Kim M."/>
            <person name="Ferlanti E.S."/>
            <person name="Belyaeva I."/>
            <person name="Rosen B.D."/>
            <person name="Micklem G."/>
            <person name="Miller J.R."/>
            <person name="Vaughn M."/>
            <person name="Town C.D."/>
        </authorList>
    </citation>
    <scope>NUCLEOTIDE SEQUENCE</scope>
</reference>
<protein>
    <submittedName>
        <fullName evidence="3">Retinal-binding protein</fullName>
    </submittedName>
</protein>
<dbReference type="PaxDb" id="3702-AT5G01010.2"/>
<dbReference type="OMA" id="NDDHGPM"/>
<organism evidence="3 4">
    <name type="scientific">Arabidopsis thaliana</name>
    <name type="common">Mouse-ear cress</name>
    <dbReference type="NCBI Taxonomy" id="3702"/>
    <lineage>
        <taxon>Eukaryota</taxon>
        <taxon>Viridiplantae</taxon>
        <taxon>Streptophyta</taxon>
        <taxon>Embryophyta</taxon>
        <taxon>Tracheophyta</taxon>
        <taxon>Spermatophyta</taxon>
        <taxon>Magnoliopsida</taxon>
        <taxon>eudicotyledons</taxon>
        <taxon>Gunneridae</taxon>
        <taxon>Pentapetalae</taxon>
        <taxon>rosids</taxon>
        <taxon>malvids</taxon>
        <taxon>Brassicales</taxon>
        <taxon>Brassicaceae</taxon>
        <taxon>Camelineae</taxon>
        <taxon>Arabidopsis</taxon>
    </lineage>
</organism>
<dbReference type="PROSITE" id="PS50866">
    <property type="entry name" value="GOLD"/>
    <property type="match status" value="1"/>
</dbReference>
<dbReference type="RefSeq" id="NP_001318447.1">
    <property type="nucleotide sequence ID" value="NM_001342568.1"/>
</dbReference>